<reference evidence="6" key="1">
    <citation type="journal article" date="2019" name="Int. J. Syst. Evol. Microbiol.">
        <title>The Global Catalogue of Microorganisms (GCM) 10K type strain sequencing project: providing services to taxonomists for standard genome sequencing and annotation.</title>
        <authorList>
            <consortium name="The Broad Institute Genomics Platform"/>
            <consortium name="The Broad Institute Genome Sequencing Center for Infectious Disease"/>
            <person name="Wu L."/>
            <person name="Ma J."/>
        </authorList>
    </citation>
    <scope>NUCLEOTIDE SEQUENCE [LARGE SCALE GENOMIC DNA]</scope>
    <source>
        <strain evidence="6">JCM 14560</strain>
    </source>
</reference>
<dbReference type="PANTHER" id="PTHR33375">
    <property type="entry name" value="CHROMOSOME-PARTITIONING PROTEIN PARB-RELATED"/>
    <property type="match status" value="1"/>
</dbReference>
<keyword evidence="2" id="KW-0159">Chromosome partition</keyword>
<feature type="compositionally biased region" description="Low complexity" evidence="3">
    <location>
        <begin position="19"/>
        <end position="29"/>
    </location>
</feature>
<feature type="region of interest" description="Disordered" evidence="3">
    <location>
        <begin position="1"/>
        <end position="35"/>
    </location>
</feature>
<dbReference type="PANTHER" id="PTHR33375:SF1">
    <property type="entry name" value="CHROMOSOME-PARTITIONING PROTEIN PARB-RELATED"/>
    <property type="match status" value="1"/>
</dbReference>
<gene>
    <name evidence="5" type="ORF">GCM10009760_16900</name>
</gene>
<dbReference type="NCBIfam" id="TIGR00180">
    <property type="entry name" value="parB_part"/>
    <property type="match status" value="1"/>
</dbReference>
<dbReference type="RefSeq" id="WP_344462444.1">
    <property type="nucleotide sequence ID" value="NZ_BAAANT010000007.1"/>
</dbReference>
<evidence type="ECO:0000256" key="3">
    <source>
        <dbReference type="SAM" id="MobiDB-lite"/>
    </source>
</evidence>
<dbReference type="Gene3D" id="3.90.1530.30">
    <property type="match status" value="1"/>
</dbReference>
<dbReference type="InterPro" id="IPR041468">
    <property type="entry name" value="HTH_ParB/Spo0J"/>
</dbReference>
<dbReference type="Pfam" id="PF02195">
    <property type="entry name" value="ParB_N"/>
    <property type="match status" value="1"/>
</dbReference>
<dbReference type="InterPro" id="IPR036086">
    <property type="entry name" value="ParB/Sulfiredoxin_sf"/>
</dbReference>
<sequence length="445" mass="47371">MTVKTEARKASATRKTGTVRKAAVRKPAAVAPPVPAHPAPGAVEAETVAVDTLAPVLAPAVPAADEAVAVKGKAVVALKVAEVHRNEGQPREYFDTAALMELAASMAERGQLQPIIVREDAELGGYEIVMGERRWRAAHMNEAETIDAVVIDGPYTLRSFKDAVAENLNREDMTPLEEARAFQKILDDEEGATKESVAADFGKTTQFVNLRLKLLDLIPEAAEQVNKGVIGTQAAVQISQLAPANQRSVLAKWARGEFASENELLHFTYQVKQQQGQPFILALEDLTEEQRAERSAHKKATRTQLDQIERVIAKLDEIGTMALPDLATALEGEFGSRLAQMDRVAKSLARATFQLRQAKAASEAHIIAVNPEAVAPNLTGTQEAEGGAQTPDEDAPATELSGTPATPDSGQGEDATTPAPAEERPAAQEAAGPADTPEAADGQTV</sequence>
<dbReference type="EMBL" id="BAAANT010000007">
    <property type="protein sequence ID" value="GAA2136970.1"/>
    <property type="molecule type" value="Genomic_DNA"/>
</dbReference>
<comment type="caution">
    <text evidence="5">The sequence shown here is derived from an EMBL/GenBank/DDBJ whole genome shotgun (WGS) entry which is preliminary data.</text>
</comment>
<dbReference type="InterPro" id="IPR050336">
    <property type="entry name" value="Chromosome_partition/occlusion"/>
</dbReference>
<evidence type="ECO:0000256" key="1">
    <source>
        <dbReference type="ARBA" id="ARBA00006295"/>
    </source>
</evidence>
<dbReference type="Gene3D" id="1.10.10.2830">
    <property type="match status" value="1"/>
</dbReference>
<dbReference type="InterPro" id="IPR003115">
    <property type="entry name" value="ParB_N"/>
</dbReference>
<protein>
    <recommendedName>
        <fullName evidence="4">ParB-like N-terminal domain-containing protein</fullName>
    </recommendedName>
</protein>
<keyword evidence="6" id="KW-1185">Reference proteome</keyword>
<accession>A0ABP5KSW9</accession>
<dbReference type="InterPro" id="IPR004437">
    <property type="entry name" value="ParB/RepB/Spo0J"/>
</dbReference>
<evidence type="ECO:0000313" key="5">
    <source>
        <dbReference type="EMBL" id="GAA2136970.1"/>
    </source>
</evidence>
<name>A0ABP5KSW9_9ACTN</name>
<feature type="region of interest" description="Disordered" evidence="3">
    <location>
        <begin position="381"/>
        <end position="445"/>
    </location>
</feature>
<dbReference type="SUPFAM" id="SSF110849">
    <property type="entry name" value="ParB/Sulfiredoxin"/>
    <property type="match status" value="1"/>
</dbReference>
<feature type="domain" description="ParB-like N-terminal" evidence="4">
    <location>
        <begin position="76"/>
        <end position="168"/>
    </location>
</feature>
<feature type="compositionally biased region" description="Polar residues" evidence="3">
    <location>
        <begin position="400"/>
        <end position="409"/>
    </location>
</feature>
<dbReference type="SMART" id="SM00470">
    <property type="entry name" value="ParB"/>
    <property type="match status" value="1"/>
</dbReference>
<feature type="compositionally biased region" description="Low complexity" evidence="3">
    <location>
        <begin position="427"/>
        <end position="437"/>
    </location>
</feature>
<comment type="similarity">
    <text evidence="1">Belongs to the ParB family.</text>
</comment>
<evidence type="ECO:0000256" key="2">
    <source>
        <dbReference type="ARBA" id="ARBA00022829"/>
    </source>
</evidence>
<evidence type="ECO:0000313" key="6">
    <source>
        <dbReference type="Proteomes" id="UP001422759"/>
    </source>
</evidence>
<proteinExistence type="inferred from homology"/>
<organism evidence="5 6">
    <name type="scientific">Kitasatospora kazusensis</name>
    <dbReference type="NCBI Taxonomy" id="407974"/>
    <lineage>
        <taxon>Bacteria</taxon>
        <taxon>Bacillati</taxon>
        <taxon>Actinomycetota</taxon>
        <taxon>Actinomycetes</taxon>
        <taxon>Kitasatosporales</taxon>
        <taxon>Streptomycetaceae</taxon>
        <taxon>Kitasatospora</taxon>
    </lineage>
</organism>
<dbReference type="SUPFAM" id="SSF109709">
    <property type="entry name" value="KorB DNA-binding domain-like"/>
    <property type="match status" value="1"/>
</dbReference>
<dbReference type="Proteomes" id="UP001422759">
    <property type="component" value="Unassembled WGS sequence"/>
</dbReference>
<evidence type="ECO:0000259" key="4">
    <source>
        <dbReference type="SMART" id="SM00470"/>
    </source>
</evidence>
<dbReference type="Pfam" id="PF17762">
    <property type="entry name" value="HTH_ParB"/>
    <property type="match status" value="1"/>
</dbReference>